<protein>
    <submittedName>
        <fullName evidence="2">NAD(P)H-dependent oxidoreductase</fullName>
    </submittedName>
</protein>
<dbReference type="InterPro" id="IPR050712">
    <property type="entry name" value="NAD(P)H-dep_reductase"/>
</dbReference>
<dbReference type="PANTHER" id="PTHR30543">
    <property type="entry name" value="CHROMATE REDUCTASE"/>
    <property type="match status" value="1"/>
</dbReference>
<evidence type="ECO:0000313" key="3">
    <source>
        <dbReference type="Proteomes" id="UP000662783"/>
    </source>
</evidence>
<dbReference type="GO" id="GO:0005829">
    <property type="term" value="C:cytosol"/>
    <property type="evidence" value="ECO:0007669"/>
    <property type="project" value="TreeGrafter"/>
</dbReference>
<proteinExistence type="predicted"/>
<dbReference type="Gene3D" id="3.40.50.360">
    <property type="match status" value="1"/>
</dbReference>
<dbReference type="PANTHER" id="PTHR30543:SF21">
    <property type="entry name" value="NAD(P)H-DEPENDENT FMN REDUCTASE LOT6"/>
    <property type="match status" value="1"/>
</dbReference>
<accession>A0A974WDX4</accession>
<feature type="domain" description="NADPH-dependent FMN reductase-like" evidence="1">
    <location>
        <begin position="4"/>
        <end position="144"/>
    </location>
</feature>
<evidence type="ECO:0000313" key="2">
    <source>
        <dbReference type="EMBL" id="QSE96434.1"/>
    </source>
</evidence>
<dbReference type="AlphaFoldDB" id="A0A974WDX4"/>
<dbReference type="Proteomes" id="UP000662783">
    <property type="component" value="Chromosome"/>
</dbReference>
<dbReference type="InterPro" id="IPR005025">
    <property type="entry name" value="FMN_Rdtase-like_dom"/>
</dbReference>
<gene>
    <name evidence="2" type="ORF">JR347_12570</name>
</gene>
<organism evidence="2 3">
    <name type="scientific">Fulvivirga lutea</name>
    <dbReference type="NCBI Taxonomy" id="2810512"/>
    <lineage>
        <taxon>Bacteria</taxon>
        <taxon>Pseudomonadati</taxon>
        <taxon>Bacteroidota</taxon>
        <taxon>Cytophagia</taxon>
        <taxon>Cytophagales</taxon>
        <taxon>Fulvivirgaceae</taxon>
        <taxon>Fulvivirga</taxon>
    </lineage>
</organism>
<dbReference type="InterPro" id="IPR029039">
    <property type="entry name" value="Flavoprotein-like_sf"/>
</dbReference>
<evidence type="ECO:0000259" key="1">
    <source>
        <dbReference type="Pfam" id="PF03358"/>
    </source>
</evidence>
<dbReference type="EMBL" id="CP070608">
    <property type="protein sequence ID" value="QSE96434.1"/>
    <property type="molecule type" value="Genomic_DNA"/>
</dbReference>
<dbReference type="Pfam" id="PF03358">
    <property type="entry name" value="FMN_red"/>
    <property type="match status" value="1"/>
</dbReference>
<name>A0A974WDX4_9BACT</name>
<dbReference type="SUPFAM" id="SSF52218">
    <property type="entry name" value="Flavoproteins"/>
    <property type="match status" value="1"/>
</dbReference>
<sequence>MKFKVSILYGSVREKRLGIRAVKFIDNLLQERGHLTHILDPMEIELPLLNKMYKEYEAGSAPASMQHIADALNDSDGFIIVTGEYNHSIPPALKNMLDHFQKEYFFKPSAIAAYSAGQYGGMRAAVHLRAILGELGTPSISSIVGYPKVQKIFDEEGKPLEEYYIKATNKFLDELEWYMEALKAQREKGTPY</sequence>
<dbReference type="KEGG" id="fuv:JR347_12570"/>
<reference evidence="2" key="1">
    <citation type="submission" date="2021-02" db="EMBL/GenBank/DDBJ databases">
        <title>Fulvivirga sp. S481 isolated from sea water.</title>
        <authorList>
            <person name="Bae S.S."/>
            <person name="Baek K."/>
        </authorList>
    </citation>
    <scope>NUCLEOTIDE SEQUENCE</scope>
    <source>
        <strain evidence="2">S481</strain>
    </source>
</reference>
<dbReference type="GO" id="GO:0010181">
    <property type="term" value="F:FMN binding"/>
    <property type="evidence" value="ECO:0007669"/>
    <property type="project" value="TreeGrafter"/>
</dbReference>
<keyword evidence="3" id="KW-1185">Reference proteome</keyword>
<dbReference type="GO" id="GO:0016491">
    <property type="term" value="F:oxidoreductase activity"/>
    <property type="evidence" value="ECO:0007669"/>
    <property type="project" value="InterPro"/>
</dbReference>
<dbReference type="RefSeq" id="WP_205720950.1">
    <property type="nucleotide sequence ID" value="NZ_CP070608.1"/>
</dbReference>